<dbReference type="Gene3D" id="3.40.50.10860">
    <property type="entry name" value="Leucine Dehydrogenase, chain A, domain 1"/>
    <property type="match status" value="2"/>
</dbReference>
<dbReference type="CDD" id="cd00502">
    <property type="entry name" value="DHQase_I"/>
    <property type="match status" value="1"/>
</dbReference>
<dbReference type="InterPro" id="IPR036291">
    <property type="entry name" value="NAD(P)-bd_dom_sf"/>
</dbReference>
<evidence type="ECO:0000313" key="6">
    <source>
        <dbReference type="EMBL" id="KAK9419054.1"/>
    </source>
</evidence>
<dbReference type="Gene3D" id="3.40.50.300">
    <property type="entry name" value="P-loop containing nucleotide triphosphate hydrolases"/>
    <property type="match status" value="1"/>
</dbReference>
<dbReference type="EMBL" id="JARVKF010000331">
    <property type="protein sequence ID" value="KAK9419054.1"/>
    <property type="molecule type" value="Genomic_DNA"/>
</dbReference>
<dbReference type="InterPro" id="IPR001381">
    <property type="entry name" value="DHquinase_I"/>
</dbReference>
<comment type="similarity">
    <text evidence="1">In the 2nd section; belongs to the type-I 3-dehydroquinase family.</text>
</comment>
<reference evidence="6 7" key="1">
    <citation type="journal article" date="2024" name="J. Plant Pathol.">
        <title>Sequence and assembly of the genome of Seiridium unicorne, isolate CBS 538.82, causal agent of cypress canker disease.</title>
        <authorList>
            <person name="Scali E."/>
            <person name="Rocca G.D."/>
            <person name="Danti R."/>
            <person name="Garbelotto M."/>
            <person name="Barberini S."/>
            <person name="Baroncelli R."/>
            <person name="Emiliani G."/>
        </authorList>
    </citation>
    <scope>NUCLEOTIDE SEQUENCE [LARGE SCALE GENOMIC DNA]</scope>
    <source>
        <strain evidence="6 7">BM-138-508</strain>
    </source>
</reference>
<evidence type="ECO:0000259" key="5">
    <source>
        <dbReference type="Pfam" id="PF18317"/>
    </source>
</evidence>
<evidence type="ECO:0000259" key="3">
    <source>
        <dbReference type="Pfam" id="PF01488"/>
    </source>
</evidence>
<feature type="domain" description="SDH C-terminal" evidence="5">
    <location>
        <begin position="1018"/>
        <end position="1042"/>
    </location>
</feature>
<dbReference type="Gene3D" id="3.40.50.720">
    <property type="entry name" value="NAD(P)-binding Rossmann-like Domain"/>
    <property type="match status" value="2"/>
</dbReference>
<proteinExistence type="inferred from homology"/>
<keyword evidence="7" id="KW-1185">Reference proteome</keyword>
<sequence length="1051" mass="115767">MGTRTFASDASIVLIGIRGTGRSTLAILAASSLGFRLVDTDAVFHKTTGLSRWAFARKHGHEACQREELDSIRTTLVQNPTKSVIVCGLGSVHKLGQQLLLEFSRAHPVIYIMRDNVEVADHLQCSNKAIEDVVELGNPTFRALSNYEFYNLPDTTLTETDIANNFGRPPSLVLKKIERDFLELILRIRGWKSSRMGHAQTALSQLPLETRPFTYALSLPLISIPDVSKRLAGVDLMADAIELVLDFRDTVGNISTYDHITATYISKLFYTLRRSIRLPIIFHIQLSHDSSHPSSRRHGASSLQSSYLSIVEHGLRLAPEFLTLDLHLPDEQIQAIIAEKGRTKVIGNLYDESPGPDSWACSTRKTLLGRAEKLGCDLVRICQPATSRADNISVQQFTHYARTSARLGIPLIAYNTGQLGRMSCFLNRIFTPVTHPLLQQDATLDDAEQWMPTIPEALNALYASCFLDAMKFGIFGSDVLSSLSPFLHNAAFAHCGMPHIYKTFQSSSLSSFKSLLEDPSFGGASITAPFKADILPILDHLSPAAHAIGAVNTVLPLRSNDADALLDRSQRGKIVALYGENTDWIGIHDSIRRNLSPINAVTSRTTGLIFGAGGMAHAAVYSMICLGVRNIYIWNRTRSKAEKLAQRFSGRMYPAQHTGLDASRPMDSDNSQYFGPSTIYTVFSLEEVSCGWNEPPNVIVSCIPTPTLTVPSSWLASKTGGVFIELAYIPLETPLLAQVRKLAARGWIAIDGPHTLQEQAISQFELFTGRKAPEKFIRSEMDRRHLEMSNGHYLLHESPEVDDDVRAIMAQPSFFGASITFPHKLQIGELLDGVTEAAQTVGAVNTVVVRHEPSGEGQQRCLIGDNTDWSGIRTCISTAWEDNFAKAPGLVWGAGGAARAACHALRTLNLAEIFIVNRTKSRAQEMAQHFPMIQIHVYETLLEATDAAVAKGTPIRIVVGCVPADGKEEDQIPSNLFLGAATGVLVEMAYRPPVTGLMKAAMRNAGWTIRNGPDVLREQAYAQFELWTGQDAPKQVMYKAMKKEIEDRNKQ</sequence>
<feature type="domain" description="Quinate/shikimate 5-dehydrogenase/glutamyl-tRNA reductase" evidence="3">
    <location>
        <begin position="605"/>
        <end position="652"/>
    </location>
</feature>
<dbReference type="Proteomes" id="UP001408356">
    <property type="component" value="Unassembled WGS sequence"/>
</dbReference>
<dbReference type="InterPro" id="IPR027417">
    <property type="entry name" value="P-loop_NTPase"/>
</dbReference>
<dbReference type="InterPro" id="IPR046346">
    <property type="entry name" value="Aminoacid_DH-like_N_sf"/>
</dbReference>
<dbReference type="PANTHER" id="PTHR21089:SF1">
    <property type="entry name" value="BIFUNCTIONAL 3-DEHYDROQUINATE DEHYDRATASE_SHIKIMATE DEHYDROGENASE, CHLOROPLASTIC"/>
    <property type="match status" value="1"/>
</dbReference>
<dbReference type="SUPFAM" id="SSF51735">
    <property type="entry name" value="NAD(P)-binding Rossmann-fold domains"/>
    <property type="match status" value="2"/>
</dbReference>
<evidence type="ECO:0000259" key="4">
    <source>
        <dbReference type="Pfam" id="PF08501"/>
    </source>
</evidence>
<feature type="domain" description="Shikimate dehydrogenase substrate binding N-terminal" evidence="4">
    <location>
        <begin position="790"/>
        <end position="847"/>
    </location>
</feature>
<dbReference type="Pfam" id="PF01202">
    <property type="entry name" value="SKI"/>
    <property type="match status" value="1"/>
</dbReference>
<protein>
    <submittedName>
        <fullName evidence="6">Quinate repressor protein</fullName>
    </submittedName>
</protein>
<dbReference type="SUPFAM" id="SSF53223">
    <property type="entry name" value="Aminoacid dehydrogenase-like, N-terminal domain"/>
    <property type="match status" value="2"/>
</dbReference>
<evidence type="ECO:0000313" key="7">
    <source>
        <dbReference type="Proteomes" id="UP001408356"/>
    </source>
</evidence>
<dbReference type="InterPro" id="IPR041121">
    <property type="entry name" value="SDH_C"/>
</dbReference>
<name>A0ABR2UXI3_9PEZI</name>
<evidence type="ECO:0000256" key="2">
    <source>
        <dbReference type="ARBA" id="ARBA00009349"/>
    </source>
</evidence>
<gene>
    <name evidence="6" type="ORF">SUNI508_07575</name>
</gene>
<dbReference type="InterPro" id="IPR013708">
    <property type="entry name" value="Shikimate_DH-bd_N"/>
</dbReference>
<evidence type="ECO:0000256" key="1">
    <source>
        <dbReference type="ARBA" id="ARBA00006477"/>
    </source>
</evidence>
<comment type="similarity">
    <text evidence="2">In the N-terminal section; belongs to the shikimate kinase family.</text>
</comment>
<dbReference type="Pfam" id="PF01487">
    <property type="entry name" value="DHquinase_I"/>
    <property type="match status" value="1"/>
</dbReference>
<dbReference type="InterPro" id="IPR006151">
    <property type="entry name" value="Shikm_DH/Glu-tRNA_Rdtase"/>
</dbReference>
<feature type="domain" description="Quinate/shikimate 5-dehydrogenase/glutamyl-tRNA reductase" evidence="3">
    <location>
        <begin position="884"/>
        <end position="940"/>
    </location>
</feature>
<dbReference type="CDD" id="cd01065">
    <property type="entry name" value="NAD_bind_Shikimate_DH"/>
    <property type="match status" value="2"/>
</dbReference>
<dbReference type="InterPro" id="IPR022893">
    <property type="entry name" value="Shikimate_DH_fam"/>
</dbReference>
<dbReference type="PANTHER" id="PTHR21089">
    <property type="entry name" value="SHIKIMATE DEHYDROGENASE"/>
    <property type="match status" value="1"/>
</dbReference>
<dbReference type="Pfam" id="PF08501">
    <property type="entry name" value="Shikimate_dh_N"/>
    <property type="match status" value="2"/>
</dbReference>
<dbReference type="SUPFAM" id="SSF52540">
    <property type="entry name" value="P-loop containing nucleoside triphosphate hydrolases"/>
    <property type="match status" value="1"/>
</dbReference>
<dbReference type="Gene3D" id="3.20.20.70">
    <property type="entry name" value="Aldolase class I"/>
    <property type="match status" value="1"/>
</dbReference>
<dbReference type="Pfam" id="PF01488">
    <property type="entry name" value="Shikimate_DH"/>
    <property type="match status" value="2"/>
</dbReference>
<dbReference type="InterPro" id="IPR031322">
    <property type="entry name" value="Shikimate/glucono_kinase"/>
</dbReference>
<dbReference type="InterPro" id="IPR013785">
    <property type="entry name" value="Aldolase_TIM"/>
</dbReference>
<dbReference type="Pfam" id="PF18317">
    <property type="entry name" value="SDH_C"/>
    <property type="match status" value="1"/>
</dbReference>
<comment type="caution">
    <text evidence="6">The sequence shown here is derived from an EMBL/GenBank/DDBJ whole genome shotgun (WGS) entry which is preliminary data.</text>
</comment>
<organism evidence="6 7">
    <name type="scientific">Seiridium unicorne</name>
    <dbReference type="NCBI Taxonomy" id="138068"/>
    <lineage>
        <taxon>Eukaryota</taxon>
        <taxon>Fungi</taxon>
        <taxon>Dikarya</taxon>
        <taxon>Ascomycota</taxon>
        <taxon>Pezizomycotina</taxon>
        <taxon>Sordariomycetes</taxon>
        <taxon>Xylariomycetidae</taxon>
        <taxon>Amphisphaeriales</taxon>
        <taxon>Sporocadaceae</taxon>
        <taxon>Seiridium</taxon>
    </lineage>
</organism>
<accession>A0ABR2UXI3</accession>
<feature type="domain" description="Shikimate dehydrogenase substrate binding N-terminal" evidence="4">
    <location>
        <begin position="474"/>
        <end position="554"/>
    </location>
</feature>
<dbReference type="SUPFAM" id="SSF51569">
    <property type="entry name" value="Aldolase"/>
    <property type="match status" value="1"/>
</dbReference>